<dbReference type="GO" id="GO:0103068">
    <property type="term" value="F:leukotriene C4 gamma-glutamyl transferase activity"/>
    <property type="evidence" value="ECO:0007669"/>
    <property type="project" value="UniProtKB-EC"/>
</dbReference>
<dbReference type="GeneID" id="58228633"/>
<evidence type="ECO:0000256" key="7">
    <source>
        <dbReference type="ARBA" id="ARBA00023315"/>
    </source>
</evidence>
<dbReference type="NCBIfam" id="TIGR00066">
    <property type="entry name" value="g_glut_trans"/>
    <property type="match status" value="1"/>
</dbReference>
<feature type="binding site" evidence="10">
    <location>
        <position position="119"/>
    </location>
    <ligand>
        <name>L-glutamate</name>
        <dbReference type="ChEBI" id="CHEBI:29985"/>
    </ligand>
</feature>
<evidence type="ECO:0000256" key="3">
    <source>
        <dbReference type="ARBA" id="ARBA00009381"/>
    </source>
</evidence>
<feature type="binding site" evidence="10">
    <location>
        <position position="492"/>
    </location>
    <ligand>
        <name>L-glutamate</name>
        <dbReference type="ChEBI" id="CHEBI:29985"/>
    </ligand>
</feature>
<comment type="PTM">
    <text evidence="11">Cleaved by autocatalysis into a large and a small subunit.</text>
</comment>
<gene>
    <name evidence="13" type="ORF">TW72_09030</name>
</gene>
<dbReference type="EMBL" id="JXXZ01000007">
    <property type="protein sequence ID" value="KJY99768.1"/>
    <property type="molecule type" value="Genomic_DNA"/>
</dbReference>
<comment type="catalytic activity">
    <reaction evidence="2 11">
        <text>glutathione + H2O = L-cysteinylglycine + L-glutamate</text>
        <dbReference type="Rhea" id="RHEA:28807"/>
        <dbReference type="ChEBI" id="CHEBI:15377"/>
        <dbReference type="ChEBI" id="CHEBI:29985"/>
        <dbReference type="ChEBI" id="CHEBI:57925"/>
        <dbReference type="ChEBI" id="CHEBI:61694"/>
        <dbReference type="EC" id="3.4.19.13"/>
    </reaction>
</comment>
<name>A0A0F4PY92_9GAMM</name>
<evidence type="ECO:0000313" key="14">
    <source>
        <dbReference type="Proteomes" id="UP000033664"/>
    </source>
</evidence>
<dbReference type="PRINTS" id="PR01210">
    <property type="entry name" value="GGTRANSPTASE"/>
</dbReference>
<dbReference type="InterPro" id="IPR051792">
    <property type="entry name" value="GGT_bact"/>
</dbReference>
<dbReference type="GO" id="GO:0036374">
    <property type="term" value="F:glutathione hydrolase activity"/>
    <property type="evidence" value="ECO:0007669"/>
    <property type="project" value="UniProtKB-UniRule"/>
</dbReference>
<dbReference type="PROSITE" id="PS51257">
    <property type="entry name" value="PROKAR_LIPOPROTEIN"/>
    <property type="match status" value="1"/>
</dbReference>
<feature type="binding site" evidence="10">
    <location>
        <position position="445"/>
    </location>
    <ligand>
        <name>L-glutamate</name>
        <dbReference type="ChEBI" id="CHEBI:29985"/>
    </ligand>
</feature>
<dbReference type="GO" id="GO:0006751">
    <property type="term" value="P:glutathione catabolic process"/>
    <property type="evidence" value="ECO:0007669"/>
    <property type="project" value="UniProtKB-UniRule"/>
</dbReference>
<evidence type="ECO:0000256" key="12">
    <source>
        <dbReference type="SAM" id="SignalP"/>
    </source>
</evidence>
<evidence type="ECO:0000256" key="1">
    <source>
        <dbReference type="ARBA" id="ARBA00001049"/>
    </source>
</evidence>
<sequence>MLRTYTQIAAALSLLISSGCTATTTTNKQVLADREPEATTAVVTKQQVSGEHYMVAAANPYAVRAGEAILAEGGSAIDAAIAVQLVLTLVEPQSSGIGGGAFILHYDAKQRRLTTYDGREQAPSKATPELFVDGNGEAVRWIDAVVGGRSVGAPGVLKALAKAHERDGKLPWSRLFEEAITLAEQGFKVSPRLHKLLARRINPGVEKMPAARAYFFPGGTPLAIGTVKQNPALASLYKRLASEGVEAFYHGDNAKAIAKAVQTSPIAPGLLTEQDINNYVAKERAPVCVGYHQYRVCSMAPPSSGGMAVLQILKLLEDKNLSQYAVNSPKALHYFTQASRLAFADREVYMADPDYQPVPTQALLDNSYLEKRALLMLEHDAKKQAGHPGVGIAYGKDDAFELPNTSHISIVDNQGNAVSMTTSIEMAFGSTVMVNGYLLNNQLTDFALSPKRDGKYVLNRVEGGKRPRSSMAPVMVFNEDGSLRLVIGSPGGSRIINYVAHALVGVLDWQLSAQQAINLPRITNRNHITTLEQGTELVELKTQLEQWGHKVRIGDLNSGIHAVEVKGGKLYGSADPRREGIALGK</sequence>
<dbReference type="Gene3D" id="1.10.246.130">
    <property type="match status" value="1"/>
</dbReference>
<accession>A0A0F4PY92</accession>
<keyword evidence="12" id="KW-0732">Signal</keyword>
<dbReference type="PANTHER" id="PTHR43199:SF1">
    <property type="entry name" value="GLUTATHIONE HYDROLASE PROENZYME"/>
    <property type="match status" value="1"/>
</dbReference>
<comment type="similarity">
    <text evidence="3 11">Belongs to the gamma-glutamyltransferase family.</text>
</comment>
<dbReference type="EC" id="3.4.19.13" evidence="11"/>
<feature type="active site" description="Nucleophile" evidence="9">
    <location>
        <position position="405"/>
    </location>
</feature>
<evidence type="ECO:0000256" key="11">
    <source>
        <dbReference type="RuleBase" id="RU368036"/>
    </source>
</evidence>
<feature type="signal peptide" evidence="12">
    <location>
        <begin position="1"/>
        <end position="22"/>
    </location>
</feature>
<proteinExistence type="inferred from homology"/>
<feature type="chain" id="PRO_5002474800" description="Glutathione hydrolase proenzyme" evidence="12">
    <location>
        <begin position="23"/>
        <end position="585"/>
    </location>
</feature>
<keyword evidence="11" id="KW-0317">Glutathione biosynthesis</keyword>
<comment type="catalytic activity">
    <reaction evidence="1 11">
        <text>an S-substituted glutathione + H2O = an S-substituted L-cysteinylglycine + L-glutamate</text>
        <dbReference type="Rhea" id="RHEA:59468"/>
        <dbReference type="ChEBI" id="CHEBI:15377"/>
        <dbReference type="ChEBI" id="CHEBI:29985"/>
        <dbReference type="ChEBI" id="CHEBI:90779"/>
        <dbReference type="ChEBI" id="CHEBI:143103"/>
        <dbReference type="EC" id="3.4.19.13"/>
    </reaction>
</comment>
<organism evidence="13 14">
    <name type="scientific">Pseudoalteromonas ruthenica</name>
    <dbReference type="NCBI Taxonomy" id="151081"/>
    <lineage>
        <taxon>Bacteria</taxon>
        <taxon>Pseudomonadati</taxon>
        <taxon>Pseudomonadota</taxon>
        <taxon>Gammaproteobacteria</taxon>
        <taxon>Alteromonadales</taxon>
        <taxon>Pseudoalteromonadaceae</taxon>
        <taxon>Pseudoalteromonas</taxon>
    </lineage>
</organism>
<feature type="binding site" evidence="10">
    <location>
        <begin position="469"/>
        <end position="470"/>
    </location>
    <ligand>
        <name>L-glutamate</name>
        <dbReference type="ChEBI" id="CHEBI:29985"/>
    </ligand>
</feature>
<keyword evidence="6 11" id="KW-0865">Zymogen</keyword>
<comment type="subunit">
    <text evidence="11">This enzyme consists of two polypeptide chains, which are synthesized in precursor form from a single polypeptide.</text>
</comment>
<evidence type="ECO:0000256" key="5">
    <source>
        <dbReference type="ARBA" id="ARBA00022801"/>
    </source>
</evidence>
<dbReference type="PATRIC" id="fig|151081.8.peg.378"/>
<evidence type="ECO:0000256" key="10">
    <source>
        <dbReference type="PIRSR" id="PIRSR600101-2"/>
    </source>
</evidence>
<reference evidence="13 14" key="1">
    <citation type="journal article" date="2015" name="BMC Genomics">
        <title>Genome mining reveals unlocked bioactive potential of marine Gram-negative bacteria.</title>
        <authorList>
            <person name="Machado H."/>
            <person name="Sonnenschein E.C."/>
            <person name="Melchiorsen J."/>
            <person name="Gram L."/>
        </authorList>
    </citation>
    <scope>NUCLEOTIDE SEQUENCE [LARGE SCALE GENOMIC DNA]</scope>
    <source>
        <strain evidence="13 14">S3137</strain>
    </source>
</reference>
<evidence type="ECO:0000313" key="13">
    <source>
        <dbReference type="EMBL" id="KJY99768.1"/>
    </source>
</evidence>
<dbReference type="Pfam" id="PF01019">
    <property type="entry name" value="G_glu_transpept"/>
    <property type="match status" value="1"/>
</dbReference>
<evidence type="ECO:0000256" key="9">
    <source>
        <dbReference type="PIRSR" id="PIRSR600101-1"/>
    </source>
</evidence>
<dbReference type="Gene3D" id="3.60.20.40">
    <property type="match status" value="1"/>
</dbReference>
<dbReference type="InterPro" id="IPR043138">
    <property type="entry name" value="GGT_lsub"/>
</dbReference>
<dbReference type="Proteomes" id="UP000033664">
    <property type="component" value="Unassembled WGS sequence"/>
</dbReference>
<protein>
    <recommendedName>
        <fullName evidence="11">Glutathione hydrolase proenzyme</fullName>
        <ecNumber evidence="11">2.3.2.2</ecNumber>
        <ecNumber evidence="11">3.4.19.13</ecNumber>
    </recommendedName>
    <component>
        <recommendedName>
            <fullName evidence="11">Glutathione hydrolase large chain</fullName>
        </recommendedName>
    </component>
    <component>
        <recommendedName>
            <fullName evidence="11">Glutathione hydrolase small chain</fullName>
        </recommendedName>
    </component>
</protein>
<dbReference type="eggNOG" id="COG0405">
    <property type="taxonomic scope" value="Bacteria"/>
</dbReference>
<dbReference type="AlphaFoldDB" id="A0A0F4PY92"/>
<dbReference type="RefSeq" id="WP_052698112.1">
    <property type="nucleotide sequence ID" value="NZ_JXXY01000002.1"/>
</dbReference>
<keyword evidence="14" id="KW-1185">Reference proteome</keyword>
<keyword evidence="7 11" id="KW-0012">Acyltransferase</keyword>
<keyword evidence="4 11" id="KW-0808">Transferase</keyword>
<dbReference type="EC" id="2.3.2.2" evidence="11"/>
<evidence type="ECO:0000256" key="2">
    <source>
        <dbReference type="ARBA" id="ARBA00001089"/>
    </source>
</evidence>
<comment type="caution">
    <text evidence="13">The sequence shown here is derived from an EMBL/GenBank/DDBJ whole genome shotgun (WGS) entry which is preliminary data.</text>
</comment>
<evidence type="ECO:0000256" key="4">
    <source>
        <dbReference type="ARBA" id="ARBA00022679"/>
    </source>
</evidence>
<comment type="catalytic activity">
    <reaction evidence="8 11">
        <text>an N-terminal (5-L-glutamyl)-[peptide] + an alpha-amino acid = 5-L-glutamyl amino acid + an N-terminal L-alpha-aminoacyl-[peptide]</text>
        <dbReference type="Rhea" id="RHEA:23904"/>
        <dbReference type="Rhea" id="RHEA-COMP:9780"/>
        <dbReference type="Rhea" id="RHEA-COMP:9795"/>
        <dbReference type="ChEBI" id="CHEBI:77644"/>
        <dbReference type="ChEBI" id="CHEBI:78597"/>
        <dbReference type="ChEBI" id="CHEBI:78599"/>
        <dbReference type="ChEBI" id="CHEBI:78608"/>
        <dbReference type="EC" id="2.3.2.2"/>
    </reaction>
</comment>
<dbReference type="InterPro" id="IPR000101">
    <property type="entry name" value="GGT_peptidase"/>
</dbReference>
<dbReference type="InterPro" id="IPR029055">
    <property type="entry name" value="Ntn_hydrolases_N"/>
</dbReference>
<evidence type="ECO:0000256" key="6">
    <source>
        <dbReference type="ARBA" id="ARBA00023145"/>
    </source>
</evidence>
<keyword evidence="5 11" id="KW-0378">Hydrolase</keyword>
<evidence type="ECO:0000256" key="8">
    <source>
        <dbReference type="ARBA" id="ARBA00047417"/>
    </source>
</evidence>
<dbReference type="UniPathway" id="UPA00204"/>
<dbReference type="SUPFAM" id="SSF56235">
    <property type="entry name" value="N-terminal nucleophile aminohydrolases (Ntn hydrolases)"/>
    <property type="match status" value="1"/>
</dbReference>
<dbReference type="PANTHER" id="PTHR43199">
    <property type="entry name" value="GLUTATHIONE HYDROLASE"/>
    <property type="match status" value="1"/>
</dbReference>
<dbReference type="GO" id="GO:0006750">
    <property type="term" value="P:glutathione biosynthetic process"/>
    <property type="evidence" value="ECO:0007669"/>
    <property type="project" value="UniProtKB-KW"/>
</dbReference>
<comment type="pathway">
    <text evidence="11">Sulfur metabolism; glutathione metabolism.</text>
</comment>
<dbReference type="InterPro" id="IPR043137">
    <property type="entry name" value="GGT_ssub_C"/>
</dbReference>
<dbReference type="OrthoDB" id="5297205at2"/>